<evidence type="ECO:0000256" key="1">
    <source>
        <dbReference type="SAM" id="Phobius"/>
    </source>
</evidence>
<accession>A0AAV7H9E8</accession>
<feature type="transmembrane region" description="Helical" evidence="1">
    <location>
        <begin position="622"/>
        <end position="641"/>
    </location>
</feature>
<keyword evidence="1" id="KW-0472">Membrane</keyword>
<dbReference type="Proteomes" id="UP000775213">
    <property type="component" value="Unassembled WGS sequence"/>
</dbReference>
<dbReference type="PANTHER" id="PTHR37198:SF1">
    <property type="entry name" value="NUCLEOLIN"/>
    <property type="match status" value="1"/>
</dbReference>
<dbReference type="AlphaFoldDB" id="A0AAV7H9E8"/>
<protein>
    <submittedName>
        <fullName evidence="2">Uncharacterized protein</fullName>
    </submittedName>
</protein>
<feature type="transmembrane region" description="Helical" evidence="1">
    <location>
        <begin position="59"/>
        <end position="76"/>
    </location>
</feature>
<keyword evidence="1" id="KW-1133">Transmembrane helix</keyword>
<comment type="caution">
    <text evidence="2">The sequence shown here is derived from an EMBL/GenBank/DDBJ whole genome shotgun (WGS) entry which is preliminary data.</text>
</comment>
<name>A0AAV7H9E8_DENCH</name>
<keyword evidence="3" id="KW-1185">Reference proteome</keyword>
<proteinExistence type="predicted"/>
<gene>
    <name evidence="2" type="ORF">IEQ34_006889</name>
</gene>
<dbReference type="PANTHER" id="PTHR37198">
    <property type="entry name" value="NUCLEOLIN"/>
    <property type="match status" value="1"/>
</dbReference>
<evidence type="ECO:0000313" key="2">
    <source>
        <dbReference type="EMBL" id="KAH0464103.1"/>
    </source>
</evidence>
<sequence>MDRADGEIEVEPESIGKSSWSAVVLRRSWWIGKRVTIAGAAITSAPVIIPPLFVLSTLGLALSFPFGIYLAGYVCADKIMSVLLPQPPLKEEVDKESLESEDLIETGFDADQLDEMILDEEKWENAGIFEGERQEVVLSQFGNRNGAERPAVESGVEGEVEEVKTGDRIVELDEMGKIVELGNDTAAVEELRRNDFAYSAKVREGVQLGEEVREEVTAPESSGSPKSPYTVVVMAANEESNNKGYEPPNLSSEHFSIVELRGEGKANDTLVTKELREDVGEEEKILRVTNGVVAKDKELLEERRTEVPRLKSDYELSAVIVPSKDEDFENFDKVDSMERRSLGRPVPAAVVEVGVTGLHSHDEISCLQRTNNEEQQWDQIFSLRAIVGYNETLQPSLREELIALYLFIGVEPPVSLKHATDVAEINKNLQFLKSVVGVNSWQQISISWSIMLCVFNHSDVLSGLTINIFHIRIENLAIGLFNAHQYVDGAAIFHILSEVRTGTWTLYICLFSNESVPLRDSYFDTSRFNLAFIAIIWNFLEEVTVGRTSSFSFACGGFTMKNFIENLWQRYCCKSVVNPSEKNCQKFSSQIRHHFRQKIIHRKHVSPLKTFLLVKGVLMVRMVYFAYCLIFIKGGVFLLVFNDIKHKNTWFAMI</sequence>
<evidence type="ECO:0000313" key="3">
    <source>
        <dbReference type="Proteomes" id="UP000775213"/>
    </source>
</evidence>
<organism evidence="2 3">
    <name type="scientific">Dendrobium chrysotoxum</name>
    <name type="common">Orchid</name>
    <dbReference type="NCBI Taxonomy" id="161865"/>
    <lineage>
        <taxon>Eukaryota</taxon>
        <taxon>Viridiplantae</taxon>
        <taxon>Streptophyta</taxon>
        <taxon>Embryophyta</taxon>
        <taxon>Tracheophyta</taxon>
        <taxon>Spermatophyta</taxon>
        <taxon>Magnoliopsida</taxon>
        <taxon>Liliopsida</taxon>
        <taxon>Asparagales</taxon>
        <taxon>Orchidaceae</taxon>
        <taxon>Epidendroideae</taxon>
        <taxon>Malaxideae</taxon>
        <taxon>Dendrobiinae</taxon>
        <taxon>Dendrobium</taxon>
    </lineage>
</organism>
<reference evidence="2 3" key="1">
    <citation type="journal article" date="2021" name="Hortic Res">
        <title>Chromosome-scale assembly of the Dendrobium chrysotoxum genome enhances the understanding of orchid evolution.</title>
        <authorList>
            <person name="Zhang Y."/>
            <person name="Zhang G.Q."/>
            <person name="Zhang D."/>
            <person name="Liu X.D."/>
            <person name="Xu X.Y."/>
            <person name="Sun W.H."/>
            <person name="Yu X."/>
            <person name="Zhu X."/>
            <person name="Wang Z.W."/>
            <person name="Zhao X."/>
            <person name="Zhong W.Y."/>
            <person name="Chen H."/>
            <person name="Yin W.L."/>
            <person name="Huang T."/>
            <person name="Niu S.C."/>
            <person name="Liu Z.J."/>
        </authorList>
    </citation>
    <scope>NUCLEOTIDE SEQUENCE [LARGE SCALE GENOMIC DNA]</scope>
    <source>
        <strain evidence="2">Lindl</strain>
    </source>
</reference>
<dbReference type="EMBL" id="JAGFBR010000007">
    <property type="protein sequence ID" value="KAH0464103.1"/>
    <property type="molecule type" value="Genomic_DNA"/>
</dbReference>
<keyword evidence="1" id="KW-0812">Transmembrane</keyword>